<accession>A0A6C0I5A2</accession>
<keyword evidence="1" id="KW-0472">Membrane</keyword>
<protein>
    <submittedName>
        <fullName evidence="2">Uncharacterized protein</fullName>
    </submittedName>
</protein>
<evidence type="ECO:0000256" key="1">
    <source>
        <dbReference type="SAM" id="Phobius"/>
    </source>
</evidence>
<name>A0A6C0I5A2_9ZZZZ</name>
<organism evidence="2">
    <name type="scientific">viral metagenome</name>
    <dbReference type="NCBI Taxonomy" id="1070528"/>
    <lineage>
        <taxon>unclassified sequences</taxon>
        <taxon>metagenomes</taxon>
        <taxon>organismal metagenomes</taxon>
    </lineage>
</organism>
<keyword evidence="1" id="KW-0812">Transmembrane</keyword>
<proteinExistence type="predicted"/>
<dbReference type="AlphaFoldDB" id="A0A6C0I5A2"/>
<keyword evidence="1" id="KW-1133">Transmembrane helix</keyword>
<dbReference type="EMBL" id="MN740092">
    <property type="protein sequence ID" value="QHT87546.1"/>
    <property type="molecule type" value="Genomic_DNA"/>
</dbReference>
<sequence length="88" mass="10078">MNLDRLLYTPTGQIILSIILGLGLATLFRKACTEKDCIDFHGPVISEFQDKVYKHGEKCYKYTVTPNKCDITKRIVDISEKSKDEPRI</sequence>
<evidence type="ECO:0000313" key="2">
    <source>
        <dbReference type="EMBL" id="QHT87546.1"/>
    </source>
</evidence>
<feature type="transmembrane region" description="Helical" evidence="1">
    <location>
        <begin position="6"/>
        <end position="28"/>
    </location>
</feature>
<reference evidence="2" key="1">
    <citation type="journal article" date="2020" name="Nature">
        <title>Giant virus diversity and host interactions through global metagenomics.</title>
        <authorList>
            <person name="Schulz F."/>
            <person name="Roux S."/>
            <person name="Paez-Espino D."/>
            <person name="Jungbluth S."/>
            <person name="Walsh D.A."/>
            <person name="Denef V.J."/>
            <person name="McMahon K.D."/>
            <person name="Konstantinidis K.T."/>
            <person name="Eloe-Fadrosh E.A."/>
            <person name="Kyrpides N.C."/>
            <person name="Woyke T."/>
        </authorList>
    </citation>
    <scope>NUCLEOTIDE SEQUENCE</scope>
    <source>
        <strain evidence="2">GVMAG-M-3300023184-190</strain>
    </source>
</reference>